<dbReference type="RefSeq" id="WP_149942328.1">
    <property type="nucleotide sequence ID" value="NZ_JADMVF010000038.1"/>
</dbReference>
<sequence>MKKSLRLKALLTLLVGLFLSIGAFAQQIAVKGHVKDTTGEPVIGANVLVKGTTNGTITDFDGNFMLNVPKDAILSVSFVGYKSAEVKAASTVMVTLEDDSQVLDAVVVIGYGSVKKNDMTGSVTAIKPDKLNKGLITNAQDMMTGKIAGVSVISKGGAPGEGATIRIRGGSSLTAENDPLIVIDGLAMDNKGVKGLANPLSMVNPNDIESFTVLKDASATAIYGSRASNGVIIITTKKGQAGARPTISYDGNVSVSTVKSTVDVMDGDQFRSFIKDIWGEDSEAYSKLGNANTDWQKEIFRPAVSTDHNLTISGGLKNMPYRVSFGYTNQNGIVKTSKFERYTASVSLAPSFFEDHLKVNANLKGMIAKNRYADGSAVGSAVSFDPTQSVRSDDPYHQYYFDGYFQWNTDASSLNDDTWKRTFNSNAPGNPVALLEEKDDRAISKSLIGNLELDYKFHFLPDLHAHVNGGMDLSTGKQYTDVSPYSSTNNYYGSYGWEQKDKYNLSLNAYLQYSKDFTDKHRFDVMAGYEWQHFHDTSDQEYWGLYPLSNNVVENRGQRYNNTSSGSATESYLVSFFGRVNYTLLDRYLFTATVRQDGSSRFHKNNRWGLFPSFALGWKLKEEAFLKDVDVLSDLKLRLGYGITGQQNINSGDYPYLAVYETNKDGAYYPILGEGITYRPNAYNPDLKWEKTTTYNVGLDFGFLNNRINGAVDYYYRKTTDLLNSVFVSAGTNFKNKVLSNVGSLENSGIEFSINAKPVVTTDWTWDLGFNITYNKNEITKLTTGDSENYYVAAGDNIGGGRDMKAMAHAVGHPASSFYVYQQVYDENGKPIENEFVDRNGDGTINGDDRYFYKKPTADVLMGLTSRLSYKSWDFSFSLRASLNNYVYNSVEAGGSDCNPTSVYSFGALNNRPLMGVANNIQNLKDNTLLSDYFVQNASFMKCDNITLGYSFKKLFGAPIGGRVYAAVQNVFTITKYKGLDPEVEKGLDNNIYPRPLTTLIGLSLNF</sequence>
<dbReference type="NCBIfam" id="TIGR04057">
    <property type="entry name" value="SusC_RagA_signa"/>
    <property type="match status" value="1"/>
</dbReference>
<organism evidence="12 13">
    <name type="scientific">Bacteroides xylanisolvens</name>
    <dbReference type="NCBI Taxonomy" id="371601"/>
    <lineage>
        <taxon>Bacteria</taxon>
        <taxon>Pseudomonadati</taxon>
        <taxon>Bacteroidota</taxon>
        <taxon>Bacteroidia</taxon>
        <taxon>Bacteroidales</taxon>
        <taxon>Bacteroidaceae</taxon>
        <taxon>Bacteroides</taxon>
    </lineage>
</organism>
<dbReference type="Proteomes" id="UP000487596">
    <property type="component" value="Unassembled WGS sequence"/>
</dbReference>
<keyword evidence="7 8" id="KW-0998">Cell outer membrane</keyword>
<evidence type="ECO:0000313" key="13">
    <source>
        <dbReference type="Proteomes" id="UP000487596"/>
    </source>
</evidence>
<dbReference type="Pfam" id="PF13715">
    <property type="entry name" value="CarbopepD_reg_2"/>
    <property type="match status" value="1"/>
</dbReference>
<keyword evidence="6 8" id="KW-0472">Membrane</keyword>
<dbReference type="SUPFAM" id="SSF49464">
    <property type="entry name" value="Carboxypeptidase regulatory domain-like"/>
    <property type="match status" value="1"/>
</dbReference>
<keyword evidence="3 8" id="KW-1134">Transmembrane beta strand</keyword>
<dbReference type="Gene3D" id="2.40.170.20">
    <property type="entry name" value="TonB-dependent receptor, beta-barrel domain"/>
    <property type="match status" value="1"/>
</dbReference>
<dbReference type="InterPro" id="IPR037066">
    <property type="entry name" value="Plug_dom_sf"/>
</dbReference>
<evidence type="ECO:0000256" key="9">
    <source>
        <dbReference type="RuleBase" id="RU003357"/>
    </source>
</evidence>
<accession>A0A6A2RNL0</accession>
<comment type="similarity">
    <text evidence="8 9">Belongs to the TonB-dependent receptor family.</text>
</comment>
<evidence type="ECO:0000256" key="1">
    <source>
        <dbReference type="ARBA" id="ARBA00004571"/>
    </source>
</evidence>
<dbReference type="InterPro" id="IPR023997">
    <property type="entry name" value="TonB-dep_OMP_SusC/RagA_CS"/>
</dbReference>
<keyword evidence="4 8" id="KW-0812">Transmembrane</keyword>
<dbReference type="InterPro" id="IPR036942">
    <property type="entry name" value="Beta-barrel_TonB_sf"/>
</dbReference>
<evidence type="ECO:0000259" key="11">
    <source>
        <dbReference type="Pfam" id="PF07715"/>
    </source>
</evidence>
<gene>
    <name evidence="12" type="ORF">GA424_19030</name>
</gene>
<dbReference type="InterPro" id="IPR023996">
    <property type="entry name" value="TonB-dep_OMP_SusC/RagA"/>
</dbReference>
<dbReference type="Pfam" id="PF00593">
    <property type="entry name" value="TonB_dep_Rec_b-barrel"/>
    <property type="match status" value="1"/>
</dbReference>
<dbReference type="AlphaFoldDB" id="A0A6A2RNL0"/>
<dbReference type="FunFam" id="2.170.130.10:FF:000008">
    <property type="entry name" value="SusC/RagA family TonB-linked outer membrane protein"/>
    <property type="match status" value="1"/>
</dbReference>
<feature type="domain" description="TonB-dependent receptor plug" evidence="11">
    <location>
        <begin position="116"/>
        <end position="231"/>
    </location>
</feature>
<proteinExistence type="inferred from homology"/>
<evidence type="ECO:0000256" key="2">
    <source>
        <dbReference type="ARBA" id="ARBA00022448"/>
    </source>
</evidence>
<reference evidence="12 13" key="1">
    <citation type="journal article" date="2019" name="Nat. Med.">
        <title>A library of human gut bacterial isolates paired with longitudinal multiomics data enables mechanistic microbiome research.</title>
        <authorList>
            <person name="Poyet M."/>
            <person name="Groussin M."/>
            <person name="Gibbons S.M."/>
            <person name="Avila-Pacheco J."/>
            <person name="Jiang X."/>
            <person name="Kearney S.M."/>
            <person name="Perrotta A.R."/>
            <person name="Berdy B."/>
            <person name="Zhao S."/>
            <person name="Lieberman T.D."/>
            <person name="Swanson P.K."/>
            <person name="Smith M."/>
            <person name="Roesemann S."/>
            <person name="Alexander J.E."/>
            <person name="Rich S.A."/>
            <person name="Livny J."/>
            <person name="Vlamakis H."/>
            <person name="Clish C."/>
            <person name="Bullock K."/>
            <person name="Deik A."/>
            <person name="Scott J."/>
            <person name="Pierce K.A."/>
            <person name="Xavier R.J."/>
            <person name="Alm E.J."/>
        </authorList>
    </citation>
    <scope>NUCLEOTIDE SEQUENCE [LARGE SCALE GENOMIC DNA]</scope>
    <source>
        <strain evidence="12 13">BIOML-A62</strain>
    </source>
</reference>
<comment type="caution">
    <text evidence="12">The sequence shown here is derived from an EMBL/GenBank/DDBJ whole genome shotgun (WGS) entry which is preliminary data.</text>
</comment>
<dbReference type="GO" id="GO:0009279">
    <property type="term" value="C:cell outer membrane"/>
    <property type="evidence" value="ECO:0007669"/>
    <property type="project" value="UniProtKB-SubCell"/>
</dbReference>
<dbReference type="InterPro" id="IPR000531">
    <property type="entry name" value="Beta-barrel_TonB"/>
</dbReference>
<dbReference type="SUPFAM" id="SSF56935">
    <property type="entry name" value="Porins"/>
    <property type="match status" value="1"/>
</dbReference>
<evidence type="ECO:0000313" key="12">
    <source>
        <dbReference type="EMBL" id="KAB6134259.1"/>
    </source>
</evidence>
<evidence type="ECO:0000256" key="3">
    <source>
        <dbReference type="ARBA" id="ARBA00022452"/>
    </source>
</evidence>
<dbReference type="InterPro" id="IPR012910">
    <property type="entry name" value="Plug_dom"/>
</dbReference>
<keyword evidence="2 8" id="KW-0813">Transport</keyword>
<feature type="domain" description="TonB-dependent receptor-like beta-barrel" evidence="10">
    <location>
        <begin position="398"/>
        <end position="803"/>
    </location>
</feature>
<dbReference type="Gene3D" id="2.170.130.10">
    <property type="entry name" value="TonB-dependent receptor, plug domain"/>
    <property type="match status" value="1"/>
</dbReference>
<evidence type="ECO:0000256" key="6">
    <source>
        <dbReference type="ARBA" id="ARBA00023136"/>
    </source>
</evidence>
<evidence type="ECO:0000256" key="7">
    <source>
        <dbReference type="ARBA" id="ARBA00023237"/>
    </source>
</evidence>
<dbReference type="NCBIfam" id="TIGR04056">
    <property type="entry name" value="OMP_RagA_SusC"/>
    <property type="match status" value="1"/>
</dbReference>
<evidence type="ECO:0000259" key="10">
    <source>
        <dbReference type="Pfam" id="PF00593"/>
    </source>
</evidence>
<dbReference type="InterPro" id="IPR039426">
    <property type="entry name" value="TonB-dep_rcpt-like"/>
</dbReference>
<keyword evidence="12" id="KW-0675">Receptor</keyword>
<protein>
    <submittedName>
        <fullName evidence="12">TonB-dependent receptor</fullName>
    </submittedName>
</protein>
<evidence type="ECO:0000256" key="8">
    <source>
        <dbReference type="PROSITE-ProRule" id="PRU01360"/>
    </source>
</evidence>
<evidence type="ECO:0000256" key="4">
    <source>
        <dbReference type="ARBA" id="ARBA00022692"/>
    </source>
</evidence>
<dbReference type="FunFam" id="2.60.40.1120:FF:000003">
    <property type="entry name" value="Outer membrane protein Omp121"/>
    <property type="match status" value="1"/>
</dbReference>
<name>A0A6A2RNL0_9BACE</name>
<comment type="subcellular location">
    <subcellularLocation>
        <location evidence="1 8">Cell outer membrane</location>
        <topology evidence="1 8">Multi-pass membrane protein</topology>
    </subcellularLocation>
</comment>
<dbReference type="InterPro" id="IPR008969">
    <property type="entry name" value="CarboxyPept-like_regulatory"/>
</dbReference>
<dbReference type="EMBL" id="WDEH01000037">
    <property type="protein sequence ID" value="KAB6134259.1"/>
    <property type="molecule type" value="Genomic_DNA"/>
</dbReference>
<keyword evidence="5 9" id="KW-0798">TonB box</keyword>
<evidence type="ECO:0000256" key="5">
    <source>
        <dbReference type="ARBA" id="ARBA00023077"/>
    </source>
</evidence>
<dbReference type="Pfam" id="PF07715">
    <property type="entry name" value="Plug"/>
    <property type="match status" value="1"/>
</dbReference>
<dbReference type="Gene3D" id="2.60.40.1120">
    <property type="entry name" value="Carboxypeptidase-like, regulatory domain"/>
    <property type="match status" value="1"/>
</dbReference>
<dbReference type="PROSITE" id="PS52016">
    <property type="entry name" value="TONB_DEPENDENT_REC_3"/>
    <property type="match status" value="1"/>
</dbReference>